<dbReference type="Gene3D" id="3.40.140.10">
    <property type="entry name" value="Cytidine Deaminase, domain 2"/>
    <property type="match status" value="1"/>
</dbReference>
<dbReference type="InterPro" id="IPR016193">
    <property type="entry name" value="Cytidine_deaminase-like"/>
</dbReference>
<dbReference type="PANTHER" id="PTHR11644">
    <property type="entry name" value="CYTIDINE DEAMINASE"/>
    <property type="match status" value="1"/>
</dbReference>
<name>A0A9D1V922_9FIRM</name>
<dbReference type="Pfam" id="PF00383">
    <property type="entry name" value="dCMP_cyt_deam_1"/>
    <property type="match status" value="1"/>
</dbReference>
<gene>
    <name evidence="3" type="ORF">H9741_07970</name>
</gene>
<dbReference type="GO" id="GO:0004126">
    <property type="term" value="F:cytidine deaminase activity"/>
    <property type="evidence" value="ECO:0007669"/>
    <property type="project" value="UniProtKB-ARBA"/>
</dbReference>
<proteinExistence type="inferred from homology"/>
<comment type="similarity">
    <text evidence="1">Belongs to the cytidine and deoxycytidylate deaminase family.</text>
</comment>
<dbReference type="GO" id="GO:0008270">
    <property type="term" value="F:zinc ion binding"/>
    <property type="evidence" value="ECO:0007669"/>
    <property type="project" value="TreeGrafter"/>
</dbReference>
<dbReference type="GO" id="GO:0005829">
    <property type="term" value="C:cytosol"/>
    <property type="evidence" value="ECO:0007669"/>
    <property type="project" value="TreeGrafter"/>
</dbReference>
<dbReference type="GO" id="GO:0055086">
    <property type="term" value="P:nucleobase-containing small molecule metabolic process"/>
    <property type="evidence" value="ECO:0007669"/>
    <property type="project" value="UniProtKB-ARBA"/>
</dbReference>
<feature type="domain" description="CMP/dCMP-type deaminase" evidence="2">
    <location>
        <begin position="1"/>
        <end position="129"/>
    </location>
</feature>
<dbReference type="CDD" id="cd01283">
    <property type="entry name" value="cytidine_deaminase"/>
    <property type="match status" value="1"/>
</dbReference>
<dbReference type="EMBL" id="DXFX01000103">
    <property type="protein sequence ID" value="HIX08390.1"/>
    <property type="molecule type" value="Genomic_DNA"/>
</dbReference>
<dbReference type="GO" id="GO:0072527">
    <property type="term" value="P:pyrimidine-containing compound metabolic process"/>
    <property type="evidence" value="ECO:0007669"/>
    <property type="project" value="UniProtKB-ARBA"/>
</dbReference>
<evidence type="ECO:0000259" key="2">
    <source>
        <dbReference type="PROSITE" id="PS51747"/>
    </source>
</evidence>
<dbReference type="InterPro" id="IPR050202">
    <property type="entry name" value="Cyt/Deoxycyt_deaminase"/>
</dbReference>
<dbReference type="PROSITE" id="PS51747">
    <property type="entry name" value="CYT_DCMP_DEAMINASES_2"/>
    <property type="match status" value="1"/>
</dbReference>
<dbReference type="AlphaFoldDB" id="A0A9D1V922"/>
<organism evidence="3 4">
    <name type="scientific">Candidatus Borkfalkia faecipullorum</name>
    <dbReference type="NCBI Taxonomy" id="2838510"/>
    <lineage>
        <taxon>Bacteria</taxon>
        <taxon>Bacillati</taxon>
        <taxon>Bacillota</taxon>
        <taxon>Clostridia</taxon>
        <taxon>Christensenellales</taxon>
        <taxon>Christensenellaceae</taxon>
        <taxon>Candidatus Borkfalkia</taxon>
    </lineage>
</organism>
<dbReference type="PANTHER" id="PTHR11644:SF2">
    <property type="entry name" value="CYTIDINE DEAMINASE"/>
    <property type="match status" value="1"/>
</dbReference>
<dbReference type="Proteomes" id="UP000824204">
    <property type="component" value="Unassembled WGS sequence"/>
</dbReference>
<evidence type="ECO:0000313" key="4">
    <source>
        <dbReference type="Proteomes" id="UP000824204"/>
    </source>
</evidence>
<dbReference type="SUPFAM" id="SSF53927">
    <property type="entry name" value="Cytidine deaminase-like"/>
    <property type="match status" value="1"/>
</dbReference>
<reference evidence="3" key="2">
    <citation type="submission" date="2021-04" db="EMBL/GenBank/DDBJ databases">
        <authorList>
            <person name="Gilroy R."/>
        </authorList>
    </citation>
    <scope>NUCLEOTIDE SEQUENCE</scope>
    <source>
        <strain evidence="3">811</strain>
    </source>
</reference>
<accession>A0A9D1V922</accession>
<sequence length="130" mass="14365">MTYREMLELARATLHPVSLGKFDSSGVVAAVLEGKNGKYYKGVNIDLACGLGFCAERSAAAAMVTDGERTVRRFVCVDEQGKPLPPCGACREFLLQLSPENDRAEFLLEEDPLKTVTLGELMPSRWYTFK</sequence>
<protein>
    <recommendedName>
        <fullName evidence="2">CMP/dCMP-type deaminase domain-containing protein</fullName>
    </recommendedName>
</protein>
<dbReference type="InterPro" id="IPR002125">
    <property type="entry name" value="CMP_dCMP_dom"/>
</dbReference>
<comment type="caution">
    <text evidence="3">The sequence shown here is derived from an EMBL/GenBank/DDBJ whole genome shotgun (WGS) entry which is preliminary data.</text>
</comment>
<reference evidence="3" key="1">
    <citation type="journal article" date="2021" name="PeerJ">
        <title>Extensive microbial diversity within the chicken gut microbiome revealed by metagenomics and culture.</title>
        <authorList>
            <person name="Gilroy R."/>
            <person name="Ravi A."/>
            <person name="Getino M."/>
            <person name="Pursley I."/>
            <person name="Horton D.L."/>
            <person name="Alikhan N.F."/>
            <person name="Baker D."/>
            <person name="Gharbi K."/>
            <person name="Hall N."/>
            <person name="Watson M."/>
            <person name="Adriaenssens E.M."/>
            <person name="Foster-Nyarko E."/>
            <person name="Jarju S."/>
            <person name="Secka A."/>
            <person name="Antonio M."/>
            <person name="Oren A."/>
            <person name="Chaudhuri R.R."/>
            <person name="La Ragione R."/>
            <person name="Hildebrand F."/>
            <person name="Pallen M.J."/>
        </authorList>
    </citation>
    <scope>NUCLEOTIDE SEQUENCE</scope>
    <source>
        <strain evidence="3">811</strain>
    </source>
</reference>
<evidence type="ECO:0000256" key="1">
    <source>
        <dbReference type="ARBA" id="ARBA00006576"/>
    </source>
</evidence>
<evidence type="ECO:0000313" key="3">
    <source>
        <dbReference type="EMBL" id="HIX08390.1"/>
    </source>
</evidence>